<evidence type="ECO:0000313" key="15">
    <source>
        <dbReference type="EMBL" id="KPP77260.1"/>
    </source>
</evidence>
<evidence type="ECO:0000256" key="4">
    <source>
        <dbReference type="ARBA" id="ARBA00012671"/>
    </source>
</evidence>
<keyword evidence="8" id="KW-0735">Signal-anchor</keyword>
<evidence type="ECO:0000256" key="8">
    <source>
        <dbReference type="ARBA" id="ARBA00022968"/>
    </source>
</evidence>
<accession>A0A0P7Z984</accession>
<keyword evidence="6 15" id="KW-0808">Transferase</keyword>
<sequence length="784" mass="89198">MLALGGAQGSVREESPQLLHDTSDMLEDVLKQGGLPSQLSYSSDFHRLQELSSPISRLLSTELLEQIQAITQNMPQLVERVEQFLRRNTMRDRKGKTILCETPVDPLYPECSSKMDWMQNFWTSDPCYASYGVDGSNCSFLIYLSEVEDFCPPLAWRNYTQPKIPQKAEEHRPAAFRLDITVLLAALGKSKESLRFMGRRIRRLAPQWATAARRLEKRLVGQWRQEKRILVHMGFLTEDVFSSVVSKGGPLGEMVQWADILTALYVLGHRVEVSASFKDLQGFLGVPQRRNSCPVTGSLPFDLIYTDYHGLRQMREYMGVSLKAHQCRIRVIDTFGTEPAYNNKLYAVKNGYRSNWGHWNLDCRQYMTMFPHTPDNSFMGFVADELSKSEKLHVSKNKAKNMAVVYGKDISMWKGKEHLLEVLRRHMDVHATVYHQAWSATVMPPFVKNHGLLSQKDLQKLLKKAKVFVGLGFPYEGPAPLEAVANGCIFLQPKFHPPHSSLNHKFFEGKPTSREVTSQHPYMERHIGKPHVMTVNFNNSQELEATIQELLRTKVRCTQWNERERSNRGLTALRSLWWGILCSAQSPALYCPPGSKTCGSSLQVEPYLPFEYTCEGMLERVHAYIQHQDFCAPTDPLPPASFSKLWPGNPHSPFVLLSNSTRLAWEPSVPAPPSWPPLSSLQALLSQPGLSCTETCRSIAMVCEPTFFHFINSKQALSSLNVRCEMWEVEANHIFPAVSREQRRCSLQKEPLLFSCAGLSARHRRLCPCRDARHGQVALCRDCL</sequence>
<comment type="caution">
    <text evidence="15">The sequence shown here is derived from an EMBL/GenBank/DDBJ whole genome shotgun (WGS) entry which is preliminary data.</text>
</comment>
<proteinExistence type="inferred from homology"/>
<dbReference type="GO" id="GO:0030144">
    <property type="term" value="F:alpha-1,6-mannosylglycoprotein 6-beta-N-acetylglucosaminyltransferase activity"/>
    <property type="evidence" value="ECO:0007669"/>
    <property type="project" value="UniProtKB-EC"/>
</dbReference>
<dbReference type="EMBL" id="JARO02000839">
    <property type="protein sequence ID" value="KPP77260.1"/>
    <property type="molecule type" value="Genomic_DNA"/>
</dbReference>
<keyword evidence="12" id="KW-0325">Glycoprotein</keyword>
<feature type="domain" description="Glycosyltransferase family 18 catalytic" evidence="14">
    <location>
        <begin position="127"/>
        <end position="556"/>
    </location>
</feature>
<evidence type="ECO:0000256" key="11">
    <source>
        <dbReference type="ARBA" id="ARBA00023136"/>
    </source>
</evidence>
<gene>
    <name evidence="15" type="ORF">Z043_103310</name>
</gene>
<dbReference type="AlphaFoldDB" id="A0A0P7Z984"/>
<keyword evidence="10" id="KW-0333">Golgi apparatus</keyword>
<dbReference type="GO" id="GO:0000139">
    <property type="term" value="C:Golgi membrane"/>
    <property type="evidence" value="ECO:0007669"/>
    <property type="project" value="UniProtKB-SubCell"/>
</dbReference>
<dbReference type="InterPro" id="IPR026116">
    <property type="entry name" value="GT18_cat"/>
</dbReference>
<comment type="subcellular location">
    <subcellularLocation>
        <location evidence="1">Golgi apparatus membrane</location>
        <topology evidence="1">Single-pass type II membrane protein</topology>
    </subcellularLocation>
</comment>
<evidence type="ECO:0000256" key="10">
    <source>
        <dbReference type="ARBA" id="ARBA00023034"/>
    </source>
</evidence>
<evidence type="ECO:0000256" key="9">
    <source>
        <dbReference type="ARBA" id="ARBA00022989"/>
    </source>
</evidence>
<dbReference type="PANTHER" id="PTHR15075:SF6">
    <property type="entry name" value="ALPHA-1,6-MANNOSYLGLYCOPROTEIN 6-BETA-N-ACETYLGLUCOSAMINYLTRANSFERASE B"/>
    <property type="match status" value="1"/>
</dbReference>
<evidence type="ECO:0000256" key="5">
    <source>
        <dbReference type="ARBA" id="ARBA00022676"/>
    </source>
</evidence>
<keyword evidence="11" id="KW-0472">Membrane</keyword>
<evidence type="ECO:0000256" key="6">
    <source>
        <dbReference type="ARBA" id="ARBA00022679"/>
    </source>
</evidence>
<comment type="similarity">
    <text evidence="3">Belongs to the glycosyltransferase 18 family.</text>
</comment>
<evidence type="ECO:0000313" key="16">
    <source>
        <dbReference type="Proteomes" id="UP000034805"/>
    </source>
</evidence>
<dbReference type="EC" id="2.4.1.155" evidence="4"/>
<comment type="pathway">
    <text evidence="2">Protein modification; protein glycosylation.</text>
</comment>
<evidence type="ECO:0000256" key="2">
    <source>
        <dbReference type="ARBA" id="ARBA00004922"/>
    </source>
</evidence>
<organism evidence="15 16">
    <name type="scientific">Scleropages formosus</name>
    <name type="common">Asian bonytongue</name>
    <name type="synonym">Osteoglossum formosum</name>
    <dbReference type="NCBI Taxonomy" id="113540"/>
    <lineage>
        <taxon>Eukaryota</taxon>
        <taxon>Metazoa</taxon>
        <taxon>Chordata</taxon>
        <taxon>Craniata</taxon>
        <taxon>Vertebrata</taxon>
        <taxon>Euteleostomi</taxon>
        <taxon>Actinopterygii</taxon>
        <taxon>Neopterygii</taxon>
        <taxon>Teleostei</taxon>
        <taxon>Osteoglossocephala</taxon>
        <taxon>Osteoglossomorpha</taxon>
        <taxon>Osteoglossiformes</taxon>
        <taxon>Osteoglossidae</taxon>
        <taxon>Scleropages</taxon>
    </lineage>
</organism>
<evidence type="ECO:0000256" key="3">
    <source>
        <dbReference type="ARBA" id="ARBA00007477"/>
    </source>
</evidence>
<keyword evidence="7" id="KW-0812">Transmembrane</keyword>
<dbReference type="InterPro" id="IPR052105">
    <property type="entry name" value="MGAT5_Glycosyltransferase"/>
</dbReference>
<keyword evidence="9" id="KW-1133">Transmembrane helix</keyword>
<evidence type="ECO:0000259" key="14">
    <source>
        <dbReference type="Pfam" id="PF15024"/>
    </source>
</evidence>
<dbReference type="Proteomes" id="UP000034805">
    <property type="component" value="Unassembled WGS sequence"/>
</dbReference>
<dbReference type="Pfam" id="PF15024">
    <property type="entry name" value="Glyco_transf_18"/>
    <property type="match status" value="2"/>
</dbReference>
<reference evidence="15 16" key="1">
    <citation type="submission" date="2015-08" db="EMBL/GenBank/DDBJ databases">
        <title>The genome of the Asian arowana (Scleropages formosus).</title>
        <authorList>
            <person name="Tan M.H."/>
            <person name="Gan H.M."/>
            <person name="Croft L.J."/>
            <person name="Austin C.M."/>
        </authorList>
    </citation>
    <scope>NUCLEOTIDE SEQUENCE [LARGE SCALE GENOMIC DNA]</scope>
    <source>
        <strain evidence="15">Aro1</strain>
    </source>
</reference>
<comment type="catalytic activity">
    <reaction evidence="13">
        <text>N(4)-{beta-D-GlcNAc-(1-&gt;2)-[beta-D-GlcNAc-(1-&gt;4)]-alpha-D-Man-(1-&gt;3)-[beta-D-GlcNAc-(1-&gt;2)-alpha-D-Man-(1-&gt;6)]-beta-D-Man-(1-&gt;4)-beta-D-GlcNAc-(1-&gt;4)-beta-D-GlcNAc}-L-asparaginyl-[protein] + UDP-N-acetyl-alpha-D-glucosamine = N(4)-{beta-D-GlcNAc-(1-&gt;2)-[beta-D-GlcNAc-(1-&gt;4)]-alpha-D-Man-(1-&gt;3)-[beta-D-GlcNAc-(1-&gt;2)-[beta-D-GlcNAc-(1-&gt;6)]-alpha-D-Man-(1-&gt;6)]-beta-D-Man-(1-&gt;4)-beta-D-GlcNAc-(1-&gt;4)-beta-D-GlcNAc}-L-asparaginyl-[protein] + UDP + H(+)</text>
        <dbReference type="Rhea" id="RHEA:16921"/>
        <dbReference type="Rhea" id="RHEA-COMP:14374"/>
        <dbReference type="Rhea" id="RHEA-COMP:14377"/>
        <dbReference type="ChEBI" id="CHEBI:15378"/>
        <dbReference type="ChEBI" id="CHEBI:57705"/>
        <dbReference type="ChEBI" id="CHEBI:58223"/>
        <dbReference type="ChEBI" id="CHEBI:139507"/>
        <dbReference type="ChEBI" id="CHEBI:139510"/>
        <dbReference type="EC" id="2.4.1.155"/>
    </reaction>
</comment>
<keyword evidence="5 15" id="KW-0328">Glycosyltransferase</keyword>
<dbReference type="GO" id="GO:0006487">
    <property type="term" value="P:protein N-linked glycosylation"/>
    <property type="evidence" value="ECO:0007669"/>
    <property type="project" value="TreeGrafter"/>
</dbReference>
<dbReference type="UniPathway" id="UPA00378"/>
<evidence type="ECO:0000256" key="13">
    <source>
        <dbReference type="ARBA" id="ARBA00048243"/>
    </source>
</evidence>
<evidence type="ECO:0000256" key="1">
    <source>
        <dbReference type="ARBA" id="ARBA00004323"/>
    </source>
</evidence>
<evidence type="ECO:0000256" key="7">
    <source>
        <dbReference type="ARBA" id="ARBA00022692"/>
    </source>
</evidence>
<protein>
    <recommendedName>
        <fullName evidence="4">alpha-1,6-mannosyl-glycoprotein 6-beta-N-acetylglucosaminyltransferase</fullName>
        <ecNumber evidence="4">2.4.1.155</ecNumber>
    </recommendedName>
</protein>
<evidence type="ECO:0000256" key="12">
    <source>
        <dbReference type="ARBA" id="ARBA00023180"/>
    </source>
</evidence>
<dbReference type="STRING" id="113540.ENSSFOP00015006568"/>
<name>A0A0P7Z984_SCLFO</name>
<dbReference type="PANTHER" id="PTHR15075">
    <property type="entry name" value="ALPHA-MANNOSIDE BETA-1,6-N-ACETYLGLUCOSAMINYLTRANSFERASE"/>
    <property type="match status" value="1"/>
</dbReference>
<feature type="domain" description="Glycosyltransferase family 18 catalytic" evidence="14">
    <location>
        <begin position="602"/>
        <end position="769"/>
    </location>
</feature>